<protein>
    <recommendedName>
        <fullName evidence="8">Gamma-interferon-inducible lysosomal thiol reductase</fullName>
    </recommendedName>
</protein>
<evidence type="ECO:0000256" key="2">
    <source>
        <dbReference type="ARBA" id="ARBA00005679"/>
    </source>
</evidence>
<name>A0A8T3B1S3_DENNO</name>
<proteinExistence type="inferred from homology"/>
<comment type="similarity">
    <text evidence="2">Belongs to the GILT family.</text>
</comment>
<keyword evidence="7" id="KW-1185">Reference proteome</keyword>
<dbReference type="PANTHER" id="PTHR13234">
    <property type="entry name" value="GAMMA-INTERFERON INDUCIBLE LYSOSOMAL THIOL REDUCTASE GILT"/>
    <property type="match status" value="1"/>
</dbReference>
<keyword evidence="3" id="KW-0964">Secreted</keyword>
<keyword evidence="4" id="KW-0732">Signal</keyword>
<dbReference type="SMR" id="A0A8T3B1S3"/>
<evidence type="ECO:0000256" key="4">
    <source>
        <dbReference type="ARBA" id="ARBA00022729"/>
    </source>
</evidence>
<comment type="caution">
    <text evidence="6">The sequence shown here is derived from an EMBL/GenBank/DDBJ whole genome shotgun (WGS) entry which is preliminary data.</text>
</comment>
<evidence type="ECO:0000256" key="5">
    <source>
        <dbReference type="ARBA" id="ARBA00023180"/>
    </source>
</evidence>
<sequence>MASVLQALLFFFFFVLSSSIFLPFSTIWATQKVSLALYYEALCPFCSRFIVFSLSKIFSDGLISIVDLRLVPYGNAMIGPNSTISCQHGPSECFLNTVEACAINSWPDVQRHFSFIYCVENLVFENKYNDWESCFQKTGLDPHPLVNCYNSGHGQEVELQYAAQTNALQPSHRYVPWVVVNGLPLYDDYDNFETYICKSFHGELPSACRRLSLKIPQQMKAKRPGRWCVMNDAANSSSTNKH</sequence>
<organism evidence="6 7">
    <name type="scientific">Dendrobium nobile</name>
    <name type="common">Orchid</name>
    <dbReference type="NCBI Taxonomy" id="94219"/>
    <lineage>
        <taxon>Eukaryota</taxon>
        <taxon>Viridiplantae</taxon>
        <taxon>Streptophyta</taxon>
        <taxon>Embryophyta</taxon>
        <taxon>Tracheophyta</taxon>
        <taxon>Spermatophyta</taxon>
        <taxon>Magnoliopsida</taxon>
        <taxon>Liliopsida</taxon>
        <taxon>Asparagales</taxon>
        <taxon>Orchidaceae</taxon>
        <taxon>Epidendroideae</taxon>
        <taxon>Malaxideae</taxon>
        <taxon>Dendrobiinae</taxon>
        <taxon>Dendrobium</taxon>
    </lineage>
</organism>
<evidence type="ECO:0008006" key="8">
    <source>
        <dbReference type="Google" id="ProtNLM"/>
    </source>
</evidence>
<dbReference type="InterPro" id="IPR004911">
    <property type="entry name" value="Interferon-induced_GILT"/>
</dbReference>
<dbReference type="OrthoDB" id="958254at2759"/>
<reference evidence="6" key="1">
    <citation type="journal article" date="2022" name="Front. Genet.">
        <title>Chromosome-Scale Assembly of the Dendrobium nobile Genome Provides Insights Into the Molecular Mechanism of the Biosynthesis of the Medicinal Active Ingredient of Dendrobium.</title>
        <authorList>
            <person name="Xu Q."/>
            <person name="Niu S.-C."/>
            <person name="Li K.-L."/>
            <person name="Zheng P.-J."/>
            <person name="Zhang X.-J."/>
            <person name="Jia Y."/>
            <person name="Liu Y."/>
            <person name="Niu Y.-X."/>
            <person name="Yu L.-H."/>
            <person name="Chen D.-F."/>
            <person name="Zhang G.-Q."/>
        </authorList>
    </citation>
    <scope>NUCLEOTIDE SEQUENCE</scope>
    <source>
        <tissue evidence="6">Leaf</tissue>
    </source>
</reference>
<keyword evidence="5" id="KW-0325">Glycoprotein</keyword>
<evidence type="ECO:0000256" key="3">
    <source>
        <dbReference type="ARBA" id="ARBA00022525"/>
    </source>
</evidence>
<dbReference type="GO" id="GO:0016671">
    <property type="term" value="F:oxidoreductase activity, acting on a sulfur group of donors, disulfide as acceptor"/>
    <property type="evidence" value="ECO:0007669"/>
    <property type="project" value="InterPro"/>
</dbReference>
<evidence type="ECO:0000256" key="1">
    <source>
        <dbReference type="ARBA" id="ARBA00004613"/>
    </source>
</evidence>
<dbReference type="GO" id="GO:0005576">
    <property type="term" value="C:extracellular region"/>
    <property type="evidence" value="ECO:0007669"/>
    <property type="project" value="UniProtKB-SubCell"/>
</dbReference>
<dbReference type="AlphaFoldDB" id="A0A8T3B1S3"/>
<evidence type="ECO:0000313" key="6">
    <source>
        <dbReference type="EMBL" id="KAI0503507.1"/>
    </source>
</evidence>
<evidence type="ECO:0000313" key="7">
    <source>
        <dbReference type="Proteomes" id="UP000829196"/>
    </source>
</evidence>
<dbReference type="Gene3D" id="3.40.30.10">
    <property type="entry name" value="Glutaredoxin"/>
    <property type="match status" value="1"/>
</dbReference>
<dbReference type="Proteomes" id="UP000829196">
    <property type="component" value="Unassembled WGS sequence"/>
</dbReference>
<dbReference type="PANTHER" id="PTHR13234:SF8">
    <property type="entry name" value="GAMMA-INTERFERON-INDUCIBLE LYSOSOMAL THIOL REDUCTASE"/>
    <property type="match status" value="1"/>
</dbReference>
<accession>A0A8T3B1S3</accession>
<comment type="subcellular location">
    <subcellularLocation>
        <location evidence="1">Secreted</location>
    </subcellularLocation>
</comment>
<gene>
    <name evidence="6" type="ORF">KFK09_014441</name>
</gene>
<dbReference type="EMBL" id="JAGYWB010000011">
    <property type="protein sequence ID" value="KAI0503507.1"/>
    <property type="molecule type" value="Genomic_DNA"/>
</dbReference>
<dbReference type="Pfam" id="PF03227">
    <property type="entry name" value="GILT"/>
    <property type="match status" value="1"/>
</dbReference>